<gene>
    <name evidence="1" type="ORF">LX81_03050</name>
</gene>
<proteinExistence type="predicted"/>
<reference evidence="1 2" key="1">
    <citation type="submission" date="2018-06" db="EMBL/GenBank/DDBJ databases">
        <title>Genomic Encyclopedia of Archaeal and Bacterial Type Strains, Phase II (KMG-II): from individual species to whole genera.</title>
        <authorList>
            <person name="Goeker M."/>
        </authorList>
    </citation>
    <scope>NUCLEOTIDE SEQUENCE [LARGE SCALE GENOMIC DNA]</scope>
    <source>
        <strain evidence="1 2">DSM 22009</strain>
    </source>
</reference>
<keyword evidence="2" id="KW-1185">Reference proteome</keyword>
<sequence length="124" mass="13995">MTRDPRPLDEWTVRGIFDRDMDEDEDEDEYAAAMEKESPVVALAEGADGVWYVAYREEETITGLTIFKGPIERDGKMIEAIIVSSEKENPSFTGAPREILDLLTPTGNRAANRWREACRSRGQA</sequence>
<accession>A0A2W7N2J3</accession>
<dbReference type="AlphaFoldDB" id="A0A2W7N2J3"/>
<protein>
    <submittedName>
        <fullName evidence="1">Uncharacterized protein</fullName>
    </submittedName>
</protein>
<dbReference type="EMBL" id="QKZL01000015">
    <property type="protein sequence ID" value="PZX14251.1"/>
    <property type="molecule type" value="Genomic_DNA"/>
</dbReference>
<evidence type="ECO:0000313" key="1">
    <source>
        <dbReference type="EMBL" id="PZX14251.1"/>
    </source>
</evidence>
<name>A0A2W7N2J3_9RHOB</name>
<dbReference type="Proteomes" id="UP000248916">
    <property type="component" value="Unassembled WGS sequence"/>
</dbReference>
<comment type="caution">
    <text evidence="1">The sequence shown here is derived from an EMBL/GenBank/DDBJ whole genome shotgun (WGS) entry which is preliminary data.</text>
</comment>
<evidence type="ECO:0000313" key="2">
    <source>
        <dbReference type="Proteomes" id="UP000248916"/>
    </source>
</evidence>
<organism evidence="1 2">
    <name type="scientific">Palleronia aestuarii</name>
    <dbReference type="NCBI Taxonomy" id="568105"/>
    <lineage>
        <taxon>Bacteria</taxon>
        <taxon>Pseudomonadati</taxon>
        <taxon>Pseudomonadota</taxon>
        <taxon>Alphaproteobacteria</taxon>
        <taxon>Rhodobacterales</taxon>
        <taxon>Roseobacteraceae</taxon>
        <taxon>Palleronia</taxon>
    </lineage>
</organism>